<name>A0A9D2KDZ9_9BACE</name>
<dbReference type="AlphaFoldDB" id="A0A9D2KDZ9"/>
<feature type="domain" description="DUF4468" evidence="3">
    <location>
        <begin position="44"/>
        <end position="134"/>
    </location>
</feature>
<protein>
    <submittedName>
        <fullName evidence="4">DUF4468 domain-containing protein</fullName>
    </submittedName>
</protein>
<dbReference type="InterPro" id="IPR027823">
    <property type="entry name" value="DUF4468"/>
</dbReference>
<feature type="signal peptide" evidence="2">
    <location>
        <begin position="1"/>
        <end position="22"/>
    </location>
</feature>
<reference evidence="4" key="2">
    <citation type="submission" date="2021-04" db="EMBL/GenBank/DDBJ databases">
        <authorList>
            <person name="Gilroy R."/>
        </authorList>
    </citation>
    <scope>NUCLEOTIDE SEQUENCE</scope>
    <source>
        <strain evidence="4">CHK118-2852</strain>
    </source>
</reference>
<accession>A0A9D2KDZ9</accession>
<dbReference type="Pfam" id="PF14730">
    <property type="entry name" value="DUF4468"/>
    <property type="match status" value="1"/>
</dbReference>
<keyword evidence="2" id="KW-0732">Signal</keyword>
<proteinExistence type="predicted"/>
<feature type="chain" id="PRO_5038833088" evidence="2">
    <location>
        <begin position="23"/>
        <end position="374"/>
    </location>
</feature>
<dbReference type="CDD" id="cd12190">
    <property type="entry name" value="Bacova_04320_like"/>
    <property type="match status" value="1"/>
</dbReference>
<organism evidence="4 5">
    <name type="scientific">Candidatus Bacteroides merdavium</name>
    <dbReference type="NCBI Taxonomy" id="2838472"/>
    <lineage>
        <taxon>Bacteria</taxon>
        <taxon>Pseudomonadati</taxon>
        <taxon>Bacteroidota</taxon>
        <taxon>Bacteroidia</taxon>
        <taxon>Bacteroidales</taxon>
        <taxon>Bacteroidaceae</taxon>
        <taxon>Bacteroides</taxon>
    </lineage>
</organism>
<feature type="region of interest" description="Disordered" evidence="1">
    <location>
        <begin position="206"/>
        <end position="227"/>
    </location>
</feature>
<gene>
    <name evidence="4" type="ORF">H9807_10260</name>
</gene>
<evidence type="ECO:0000256" key="1">
    <source>
        <dbReference type="SAM" id="MobiDB-lite"/>
    </source>
</evidence>
<sequence>MKRLTQLLFMLFFLCLPIVLQAQKRDDSKYLAGAVPEEDGKVVFSKDFSIPGMSQDEIFERMQKWMELRLKKNQNETSRVVYTNKEKGQIVGMGEEWIVFTSTALSLDRTIIDYQLTTYCQPEKCEFRIEKIRYTYREGRDQEKYTAEEWITDKYALNKSQTKLVLGLAKWRRKTVDFADELFKEVTQALSVANIDQIVVLTDEEEKELAEKEERSKTGTNSGPTVITTKQQPAVVPVVAPAVQPETVQTPAPTPQQGQYKEVAPDQLPSSAIQIGAGKLVIVIGTDAFNMTMMTANAGGSLGKMSGKSVIYTFLSPDQPHEQLDKTDTYTVRFYPNGQQEPSVVLECKKLPSQEPLEGQPRMYIGEIVKAQIK</sequence>
<comment type="caution">
    <text evidence="4">The sequence shown here is derived from an EMBL/GenBank/DDBJ whole genome shotgun (WGS) entry which is preliminary data.</text>
</comment>
<reference evidence="4" key="1">
    <citation type="journal article" date="2021" name="PeerJ">
        <title>Extensive microbial diversity within the chicken gut microbiome revealed by metagenomics and culture.</title>
        <authorList>
            <person name="Gilroy R."/>
            <person name="Ravi A."/>
            <person name="Getino M."/>
            <person name="Pursley I."/>
            <person name="Horton D.L."/>
            <person name="Alikhan N.F."/>
            <person name="Baker D."/>
            <person name="Gharbi K."/>
            <person name="Hall N."/>
            <person name="Watson M."/>
            <person name="Adriaenssens E.M."/>
            <person name="Foster-Nyarko E."/>
            <person name="Jarju S."/>
            <person name="Secka A."/>
            <person name="Antonio M."/>
            <person name="Oren A."/>
            <person name="Chaudhuri R.R."/>
            <person name="La Ragione R."/>
            <person name="Hildebrand F."/>
            <person name="Pallen M.J."/>
        </authorList>
    </citation>
    <scope>NUCLEOTIDE SEQUENCE</scope>
    <source>
        <strain evidence="4">CHK118-2852</strain>
    </source>
</reference>
<dbReference type="Gene3D" id="3.30.530.80">
    <property type="match status" value="1"/>
</dbReference>
<dbReference type="Proteomes" id="UP000824108">
    <property type="component" value="Unassembled WGS sequence"/>
</dbReference>
<dbReference type="EMBL" id="DXAV01000083">
    <property type="protein sequence ID" value="HIZ92480.1"/>
    <property type="molecule type" value="Genomic_DNA"/>
</dbReference>
<evidence type="ECO:0000313" key="4">
    <source>
        <dbReference type="EMBL" id="HIZ92480.1"/>
    </source>
</evidence>
<evidence type="ECO:0000259" key="3">
    <source>
        <dbReference type="Pfam" id="PF14730"/>
    </source>
</evidence>
<feature type="compositionally biased region" description="Polar residues" evidence="1">
    <location>
        <begin position="218"/>
        <end position="227"/>
    </location>
</feature>
<evidence type="ECO:0000256" key="2">
    <source>
        <dbReference type="SAM" id="SignalP"/>
    </source>
</evidence>
<evidence type="ECO:0000313" key="5">
    <source>
        <dbReference type="Proteomes" id="UP000824108"/>
    </source>
</evidence>